<feature type="compositionally biased region" description="Basic residues" evidence="1">
    <location>
        <begin position="547"/>
        <end position="562"/>
    </location>
</feature>
<evidence type="ECO:0000313" key="3">
    <source>
        <dbReference type="EMBL" id="PPQ72765.1"/>
    </source>
</evidence>
<dbReference type="InParanoid" id="A0A409W2Q6"/>
<feature type="region of interest" description="Disordered" evidence="1">
    <location>
        <begin position="679"/>
        <end position="739"/>
    </location>
</feature>
<evidence type="ECO:0000313" key="4">
    <source>
        <dbReference type="Proteomes" id="UP000284706"/>
    </source>
</evidence>
<feature type="chain" id="PRO_5019193482" evidence="2">
    <location>
        <begin position="31"/>
        <end position="781"/>
    </location>
</feature>
<dbReference type="OrthoDB" id="5575722at2759"/>
<evidence type="ECO:0000256" key="1">
    <source>
        <dbReference type="SAM" id="MobiDB-lite"/>
    </source>
</evidence>
<dbReference type="AlphaFoldDB" id="A0A409W2Q6"/>
<feature type="compositionally biased region" description="Polar residues" evidence="1">
    <location>
        <begin position="613"/>
        <end position="625"/>
    </location>
</feature>
<feature type="region of interest" description="Disordered" evidence="1">
    <location>
        <begin position="464"/>
        <end position="660"/>
    </location>
</feature>
<keyword evidence="4" id="KW-1185">Reference proteome</keyword>
<feature type="signal peptide" evidence="2">
    <location>
        <begin position="1"/>
        <end position="30"/>
    </location>
</feature>
<feature type="compositionally biased region" description="Basic and acidic residues" evidence="1">
    <location>
        <begin position="579"/>
        <end position="589"/>
    </location>
</feature>
<reference evidence="3 4" key="1">
    <citation type="journal article" date="2018" name="Evol. Lett.">
        <title>Horizontal gene cluster transfer increased hallucinogenic mushroom diversity.</title>
        <authorList>
            <person name="Reynolds H.T."/>
            <person name="Vijayakumar V."/>
            <person name="Gluck-Thaler E."/>
            <person name="Korotkin H.B."/>
            <person name="Matheny P.B."/>
            <person name="Slot J.C."/>
        </authorList>
    </citation>
    <scope>NUCLEOTIDE SEQUENCE [LARGE SCALE GENOMIC DNA]</scope>
    <source>
        <strain evidence="3 4">SRW20</strain>
    </source>
</reference>
<feature type="compositionally biased region" description="Polar residues" evidence="1">
    <location>
        <begin position="516"/>
        <end position="525"/>
    </location>
</feature>
<feature type="compositionally biased region" description="Acidic residues" evidence="1">
    <location>
        <begin position="590"/>
        <end position="601"/>
    </location>
</feature>
<dbReference type="EMBL" id="NHYE01005440">
    <property type="protein sequence ID" value="PPQ72765.1"/>
    <property type="molecule type" value="Genomic_DNA"/>
</dbReference>
<dbReference type="Proteomes" id="UP000284706">
    <property type="component" value="Unassembled WGS sequence"/>
</dbReference>
<feature type="compositionally biased region" description="Low complexity" evidence="1">
    <location>
        <begin position="602"/>
        <end position="611"/>
    </location>
</feature>
<gene>
    <name evidence="3" type="ORF">CVT26_003147</name>
</gene>
<comment type="caution">
    <text evidence="3">The sequence shown here is derived from an EMBL/GenBank/DDBJ whole genome shotgun (WGS) entry which is preliminary data.</text>
</comment>
<feature type="region of interest" description="Disordered" evidence="1">
    <location>
        <begin position="323"/>
        <end position="342"/>
    </location>
</feature>
<feature type="compositionally biased region" description="Acidic residues" evidence="1">
    <location>
        <begin position="726"/>
        <end position="735"/>
    </location>
</feature>
<evidence type="ECO:0000256" key="2">
    <source>
        <dbReference type="SAM" id="SignalP"/>
    </source>
</evidence>
<keyword evidence="2" id="KW-0732">Signal</keyword>
<feature type="compositionally biased region" description="Polar residues" evidence="1">
    <location>
        <begin position="327"/>
        <end position="336"/>
    </location>
</feature>
<accession>A0A409W2Q6</accession>
<protein>
    <submittedName>
        <fullName evidence="3">Uncharacterized protein</fullName>
    </submittedName>
</protein>
<sequence>MSATPLLSLPLPLFLLVHLYILEYPHANNAEYDHDVFNARKRGLRERAQTMEDVAYFLVGKVEGKSVKTILPTYPCSQPSESLAFRTSLSKYLEGLRHQSIYPSSTHNKTPVKPNTSKRVSDTSAAWWWKDVVVRKSLLEECSGEKFERLMLSLSTHALMKISGPISPDKMSVLLRDQPVIYTSSLARCQAIRHSWIKAASSLLRSEHDLQSLKQSLGTVSSAKYASFSTERLQALVEAKFQSLLQSYWKDEAGKNALLLFIELAGIRLAASNSNSLLLLPQTAGADVSPANAIPSPLPVAAAHHPAHLKKLRRPVFQQAKAKSIPVNENASSTHAPASKSPAEIMLAPQIDSEKRVHQALVDALARTRRAGEDLKTKFDEWRQRRTPAAMTSPSLDVFWTPSSGFQIDFDPKPTRNLLLSQGLELKFDSLSEETAQSAEDEGEDDVLEKKIREIRAKLPPYPQLSDVRTRTEEPSEATAKLSANIKPKESQLPKPAVHVSHTTSSAFHEGLTRRPLSSTTNLQVPSPVPPATPRMSPSKSSEMRSIRRKSVRFSMAKRRSGRPSMFQAFNNELDDEVDRLIDETHDFPTDDEESDTELDTVTDASDSDASNSRHSNPLFSNSPLKTPRASKKLKPRTPINRIWTAGTPKSSFKFHQKMRQSSSSLGRLLDAETEMALPSSASVDQDVGDGGHGGWDDEDVEGVQDVDATPRPPRRSLPLSQTSDPGDEDEDGFEVDQPSMSLKEILLTADTSHFDLLDLNSEDVGIGKEILDEDASFVWE</sequence>
<organism evidence="3 4">
    <name type="scientific">Gymnopilus dilepis</name>
    <dbReference type="NCBI Taxonomy" id="231916"/>
    <lineage>
        <taxon>Eukaryota</taxon>
        <taxon>Fungi</taxon>
        <taxon>Dikarya</taxon>
        <taxon>Basidiomycota</taxon>
        <taxon>Agaricomycotina</taxon>
        <taxon>Agaricomycetes</taxon>
        <taxon>Agaricomycetidae</taxon>
        <taxon>Agaricales</taxon>
        <taxon>Agaricineae</taxon>
        <taxon>Hymenogastraceae</taxon>
        <taxon>Gymnopilus</taxon>
    </lineage>
</organism>
<proteinExistence type="predicted"/>
<name>A0A409W2Q6_9AGAR</name>